<dbReference type="EMBL" id="BOMH01000027">
    <property type="protein sequence ID" value="GID65707.1"/>
    <property type="molecule type" value="Genomic_DNA"/>
</dbReference>
<evidence type="ECO:0000259" key="1">
    <source>
        <dbReference type="PROSITE" id="PS51819"/>
    </source>
</evidence>
<gene>
    <name evidence="2" type="ORF">Acy02nite_35880</name>
</gene>
<keyword evidence="3" id="KW-1185">Reference proteome</keyword>
<dbReference type="AlphaFoldDB" id="A0A919M4K4"/>
<dbReference type="Proteomes" id="UP000619479">
    <property type="component" value="Unassembled WGS sequence"/>
</dbReference>
<dbReference type="InterPro" id="IPR004360">
    <property type="entry name" value="Glyas_Fos-R_dOase_dom"/>
</dbReference>
<evidence type="ECO:0000313" key="2">
    <source>
        <dbReference type="EMBL" id="GID65707.1"/>
    </source>
</evidence>
<accession>A0A919M4K4</accession>
<protein>
    <submittedName>
        <fullName evidence="2">Glyoxalase</fullName>
    </submittedName>
</protein>
<comment type="caution">
    <text evidence="2">The sequence shown here is derived from an EMBL/GenBank/DDBJ whole genome shotgun (WGS) entry which is preliminary data.</text>
</comment>
<sequence length="203" mass="21642">MVDFKVEIVVLPVSDVDRAKDFYNKLGWREDVEFRGADDFRLVHFTPPGSATSIIIGSGVSDAAPGSSKGVHIVVDDIVAAREELVAKGAEPSEIFHDAGGVFHHAGTTARVAGPHPDRQSYGSFLSFADPDGNLFFLQEVTSRAPGRVSHVVYGSAAELEHALRGAAAAHGKYEAEELGGKFDEDWPAWYAAFMAKAAGLGS</sequence>
<dbReference type="InterPro" id="IPR037523">
    <property type="entry name" value="VOC_core"/>
</dbReference>
<dbReference type="RefSeq" id="WP_239174965.1">
    <property type="nucleotide sequence ID" value="NZ_BAAAUC010000003.1"/>
</dbReference>
<dbReference type="SUPFAM" id="SSF54593">
    <property type="entry name" value="Glyoxalase/Bleomycin resistance protein/Dihydroxybiphenyl dioxygenase"/>
    <property type="match status" value="1"/>
</dbReference>
<reference evidence="2" key="1">
    <citation type="submission" date="2021-01" db="EMBL/GenBank/DDBJ databases">
        <title>Whole genome shotgun sequence of Actinoplanes cyaneus NBRC 14990.</title>
        <authorList>
            <person name="Komaki H."/>
            <person name="Tamura T."/>
        </authorList>
    </citation>
    <scope>NUCLEOTIDE SEQUENCE</scope>
    <source>
        <strain evidence="2">NBRC 14990</strain>
    </source>
</reference>
<proteinExistence type="predicted"/>
<dbReference type="InterPro" id="IPR029068">
    <property type="entry name" value="Glyas_Bleomycin-R_OHBP_Dase"/>
</dbReference>
<evidence type="ECO:0000313" key="3">
    <source>
        <dbReference type="Proteomes" id="UP000619479"/>
    </source>
</evidence>
<dbReference type="PROSITE" id="PS51819">
    <property type="entry name" value="VOC"/>
    <property type="match status" value="1"/>
</dbReference>
<dbReference type="Pfam" id="PF00903">
    <property type="entry name" value="Glyoxalase"/>
    <property type="match status" value="1"/>
</dbReference>
<organism evidence="2 3">
    <name type="scientific">Actinoplanes cyaneus</name>
    <dbReference type="NCBI Taxonomy" id="52696"/>
    <lineage>
        <taxon>Bacteria</taxon>
        <taxon>Bacillati</taxon>
        <taxon>Actinomycetota</taxon>
        <taxon>Actinomycetes</taxon>
        <taxon>Micromonosporales</taxon>
        <taxon>Micromonosporaceae</taxon>
        <taxon>Actinoplanes</taxon>
    </lineage>
</organism>
<name>A0A919M4K4_9ACTN</name>
<dbReference type="Gene3D" id="3.10.180.10">
    <property type="entry name" value="2,3-Dihydroxybiphenyl 1,2-Dioxygenase, domain 1"/>
    <property type="match status" value="1"/>
</dbReference>
<feature type="domain" description="VOC" evidence="1">
    <location>
        <begin position="5"/>
        <end position="141"/>
    </location>
</feature>